<feature type="transmembrane region" description="Helical" evidence="2">
    <location>
        <begin position="182"/>
        <end position="202"/>
    </location>
</feature>
<evidence type="ECO:0000256" key="1">
    <source>
        <dbReference type="SAM" id="MobiDB-lite"/>
    </source>
</evidence>
<proteinExistence type="predicted"/>
<keyword evidence="2" id="KW-0812">Transmembrane</keyword>
<dbReference type="EMBL" id="CP023445">
    <property type="protein sequence ID" value="ATE58433.1"/>
    <property type="molecule type" value="Genomic_DNA"/>
</dbReference>
<evidence type="ECO:0000313" key="3">
    <source>
        <dbReference type="EMBL" id="ATE58433.1"/>
    </source>
</evidence>
<feature type="region of interest" description="Disordered" evidence="1">
    <location>
        <begin position="212"/>
        <end position="244"/>
    </location>
</feature>
<name>A0A290ZHF5_9PSEU</name>
<protein>
    <recommendedName>
        <fullName evidence="5">Tryptophan-associated membrane protein</fullName>
    </recommendedName>
</protein>
<evidence type="ECO:0008006" key="5">
    <source>
        <dbReference type="Google" id="ProtNLM"/>
    </source>
</evidence>
<keyword evidence="4" id="KW-1185">Reference proteome</keyword>
<gene>
    <name evidence="3" type="ORF">CNX65_27960</name>
</gene>
<sequence length="244" mass="23659">MAADPAVDPADARPVASVADPVAGLATASVTDPVADPAGGSPAGPTAAPTALPAAARAGSSADSAGEPAGVDARAAAAGSGEQAGATGAADPPPPPPRPGRREQRLVLGLLLLAALVLWGSSALDWGAAGPRWPVPLALLSGAGVAAVLALGGVVRRALGAVLAVVGLLAVAVGVGDLPASGPVVGLLGALTVVASGVLLLVKGGRMPRMGDRYETPAARKPSADPERELWNALERGDDPTERD</sequence>
<keyword evidence="2" id="KW-1133">Transmembrane helix</keyword>
<feature type="transmembrane region" description="Helical" evidence="2">
    <location>
        <begin position="158"/>
        <end position="176"/>
    </location>
</feature>
<feature type="region of interest" description="Disordered" evidence="1">
    <location>
        <begin position="30"/>
        <end position="102"/>
    </location>
</feature>
<organism evidence="3 4">
    <name type="scientific">Actinosynnema pretiosum</name>
    <dbReference type="NCBI Taxonomy" id="42197"/>
    <lineage>
        <taxon>Bacteria</taxon>
        <taxon>Bacillati</taxon>
        <taxon>Actinomycetota</taxon>
        <taxon>Actinomycetes</taxon>
        <taxon>Pseudonocardiales</taxon>
        <taxon>Pseudonocardiaceae</taxon>
        <taxon>Actinosynnema</taxon>
    </lineage>
</organism>
<evidence type="ECO:0000313" key="4">
    <source>
        <dbReference type="Proteomes" id="UP000218505"/>
    </source>
</evidence>
<feature type="compositionally biased region" description="Low complexity" evidence="1">
    <location>
        <begin position="35"/>
        <end position="90"/>
    </location>
</feature>
<dbReference type="Pfam" id="PF09534">
    <property type="entry name" value="Trp_oprn_chp"/>
    <property type="match status" value="1"/>
</dbReference>
<dbReference type="AlphaFoldDB" id="A0A290ZHF5"/>
<feature type="transmembrane region" description="Helical" evidence="2">
    <location>
        <begin position="133"/>
        <end position="151"/>
    </location>
</feature>
<feature type="transmembrane region" description="Helical" evidence="2">
    <location>
        <begin position="106"/>
        <end position="127"/>
    </location>
</feature>
<dbReference type="KEGG" id="apre:CNX65_27960"/>
<reference evidence="3" key="1">
    <citation type="submission" date="2017-09" db="EMBL/GenBank/DDBJ databases">
        <title>Complete Genome Sequence of ansamitocin-producing Bacterium Actinosynnema pretiosum X47.</title>
        <authorList>
            <person name="Cao G."/>
            <person name="Zong G."/>
            <person name="Zhong C."/>
            <person name="Fu J."/>
        </authorList>
    </citation>
    <scope>NUCLEOTIDE SEQUENCE [LARGE SCALE GENOMIC DNA]</scope>
    <source>
        <strain evidence="3">X47</strain>
    </source>
</reference>
<dbReference type="InterPro" id="IPR019051">
    <property type="entry name" value="Trp_biosyn_TM_oprn/chp"/>
</dbReference>
<evidence type="ECO:0000256" key="2">
    <source>
        <dbReference type="SAM" id="Phobius"/>
    </source>
</evidence>
<dbReference type="Proteomes" id="UP000218505">
    <property type="component" value="Chromosome"/>
</dbReference>
<feature type="compositionally biased region" description="Basic and acidic residues" evidence="1">
    <location>
        <begin position="222"/>
        <end position="244"/>
    </location>
</feature>
<accession>A0A290ZHF5</accession>
<keyword evidence="2" id="KW-0472">Membrane</keyword>